<proteinExistence type="predicted"/>
<name>A0A2S7UTS6_9GAMM</name>
<dbReference type="InterPro" id="IPR025516">
    <property type="entry name" value="DUF4404"/>
</dbReference>
<comment type="caution">
    <text evidence="1">The sequence shown here is derived from an EMBL/GenBank/DDBJ whole genome shotgun (WGS) entry which is preliminary data.</text>
</comment>
<evidence type="ECO:0000313" key="1">
    <source>
        <dbReference type="EMBL" id="PQJ53386.1"/>
    </source>
</evidence>
<sequence length="87" mass="9946">MNPTNILESIIKLRSELETTSNLEPAVLEQVKLFQNEVQEKVDSNEFKAEESIFDQLLELETDFAANHPTLEKLTRDVIDKLSLMGI</sequence>
<accession>A0A2S7UTS6</accession>
<reference evidence="1 2" key="1">
    <citation type="submission" date="2016-12" db="EMBL/GenBank/DDBJ databases">
        <title>Diversity of luminous bacteria.</title>
        <authorList>
            <person name="Yoshizawa S."/>
            <person name="Kogure K."/>
        </authorList>
    </citation>
    <scope>NUCLEOTIDE SEQUENCE [LARGE SCALE GENOMIC DNA]</scope>
    <source>
        <strain evidence="1 2">SA4-48</strain>
    </source>
</reference>
<dbReference type="EMBL" id="MSCH01000003">
    <property type="protein sequence ID" value="PQJ53386.1"/>
    <property type="molecule type" value="Genomic_DNA"/>
</dbReference>
<dbReference type="RefSeq" id="WP_105051867.1">
    <property type="nucleotide sequence ID" value="NZ_BMYG01000003.1"/>
</dbReference>
<evidence type="ECO:0000313" key="2">
    <source>
        <dbReference type="Proteomes" id="UP000239007"/>
    </source>
</evidence>
<dbReference type="OrthoDB" id="8779496at2"/>
<dbReference type="Proteomes" id="UP000239007">
    <property type="component" value="Unassembled WGS sequence"/>
</dbReference>
<dbReference type="Pfam" id="PF14357">
    <property type="entry name" value="DUF4404"/>
    <property type="match status" value="1"/>
</dbReference>
<keyword evidence="2" id="KW-1185">Reference proteome</keyword>
<organism evidence="1 2">
    <name type="scientific">Psychrosphaera saromensis</name>
    <dbReference type="NCBI Taxonomy" id="716813"/>
    <lineage>
        <taxon>Bacteria</taxon>
        <taxon>Pseudomonadati</taxon>
        <taxon>Pseudomonadota</taxon>
        <taxon>Gammaproteobacteria</taxon>
        <taxon>Alteromonadales</taxon>
        <taxon>Pseudoalteromonadaceae</taxon>
        <taxon>Psychrosphaera</taxon>
    </lineage>
</organism>
<gene>
    <name evidence="1" type="ORF">BTO11_06675</name>
</gene>
<evidence type="ECO:0008006" key="3">
    <source>
        <dbReference type="Google" id="ProtNLM"/>
    </source>
</evidence>
<protein>
    <recommendedName>
        <fullName evidence="3">Chromosome partitioning protein ParA</fullName>
    </recommendedName>
</protein>
<dbReference type="AlphaFoldDB" id="A0A2S7UTS6"/>